<evidence type="ECO:0000313" key="1">
    <source>
        <dbReference type="EMBL" id="MVB11831.1"/>
    </source>
</evidence>
<dbReference type="Proteomes" id="UP000469440">
    <property type="component" value="Unassembled WGS sequence"/>
</dbReference>
<gene>
    <name evidence="1" type="ORF">CAFE_25590</name>
</gene>
<accession>A0A6N8I134</accession>
<organism evidence="1 2">
    <name type="scientific">Caproicibacter fermentans</name>
    <dbReference type="NCBI Taxonomy" id="2576756"/>
    <lineage>
        <taxon>Bacteria</taxon>
        <taxon>Bacillati</taxon>
        <taxon>Bacillota</taxon>
        <taxon>Clostridia</taxon>
        <taxon>Eubacteriales</taxon>
        <taxon>Acutalibacteraceae</taxon>
        <taxon>Caproicibacter</taxon>
    </lineage>
</organism>
<sequence>MRFTKKKDDTSTVRKVWNDDKTTCFGVVGTVGDLLSIGLFDYCTADKRLWAFVPRTDVQNAQFGDSREAACRSLEE</sequence>
<comment type="caution">
    <text evidence="1">The sequence shown here is derived from an EMBL/GenBank/DDBJ whole genome shotgun (WGS) entry which is preliminary data.</text>
</comment>
<reference evidence="1 2" key="1">
    <citation type="submission" date="2019-09" db="EMBL/GenBank/DDBJ databases">
        <title>Genome sequence of Clostridium sp. EA1.</title>
        <authorList>
            <person name="Poehlein A."/>
            <person name="Bengelsdorf F.R."/>
            <person name="Daniel R."/>
        </authorList>
    </citation>
    <scope>NUCLEOTIDE SEQUENCE [LARGE SCALE GENOMIC DNA]</scope>
    <source>
        <strain evidence="1 2">EA1</strain>
    </source>
</reference>
<dbReference type="EMBL" id="VWXL01000075">
    <property type="protein sequence ID" value="MVB11831.1"/>
    <property type="molecule type" value="Genomic_DNA"/>
</dbReference>
<dbReference type="AlphaFoldDB" id="A0A6N8I134"/>
<name>A0A6N8I134_9FIRM</name>
<protein>
    <submittedName>
        <fullName evidence="1">Uncharacterized protein</fullName>
    </submittedName>
</protein>
<proteinExistence type="predicted"/>
<evidence type="ECO:0000313" key="2">
    <source>
        <dbReference type="Proteomes" id="UP000469440"/>
    </source>
</evidence>
<keyword evidence="2" id="KW-1185">Reference proteome</keyword>